<comment type="caution">
    <text evidence="1">The sequence shown here is derived from an EMBL/GenBank/DDBJ whole genome shotgun (WGS) entry which is preliminary data.</text>
</comment>
<protein>
    <submittedName>
        <fullName evidence="1">Uncharacterized protein</fullName>
    </submittedName>
</protein>
<dbReference type="AlphaFoldDB" id="A0A2P8G7T7"/>
<sequence length="128" mass="14542">MVNYKARIKRKRLDEYAGEAFRDENAAIVKHLNNAGKKALFGIQQADGMYTIVGEDTVYYLSPSGKFGEIPLGDFLKLLKDHAYRLGRTGVFDFLPIDDSEQVWLKDARTMSVMWGIMSLLDDFNNGK</sequence>
<dbReference type="Proteomes" id="UP000240978">
    <property type="component" value="Unassembled WGS sequence"/>
</dbReference>
<keyword evidence="2" id="KW-1185">Reference proteome</keyword>
<evidence type="ECO:0000313" key="1">
    <source>
        <dbReference type="EMBL" id="PSL30042.1"/>
    </source>
</evidence>
<reference evidence="1 2" key="1">
    <citation type="submission" date="2018-03" db="EMBL/GenBank/DDBJ databases">
        <title>Genomic Encyclopedia of Archaeal and Bacterial Type Strains, Phase II (KMG-II): from individual species to whole genera.</title>
        <authorList>
            <person name="Goeker M."/>
        </authorList>
    </citation>
    <scope>NUCLEOTIDE SEQUENCE [LARGE SCALE GENOMIC DNA]</scope>
    <source>
        <strain evidence="1 2">DSM 18107</strain>
    </source>
</reference>
<evidence type="ECO:0000313" key="2">
    <source>
        <dbReference type="Proteomes" id="UP000240978"/>
    </source>
</evidence>
<dbReference type="RefSeq" id="WP_106603232.1">
    <property type="nucleotide sequence ID" value="NZ_PYGK01000006.1"/>
</dbReference>
<accession>A0A2P8G7T7</accession>
<proteinExistence type="predicted"/>
<gene>
    <name evidence="1" type="ORF">CLV42_106379</name>
</gene>
<dbReference type="EMBL" id="PYGK01000006">
    <property type="protein sequence ID" value="PSL30042.1"/>
    <property type="molecule type" value="Genomic_DNA"/>
</dbReference>
<dbReference type="OrthoDB" id="708071at2"/>
<organism evidence="1 2">
    <name type="scientific">Chitinophaga ginsengisoli</name>
    <dbReference type="NCBI Taxonomy" id="363837"/>
    <lineage>
        <taxon>Bacteria</taxon>
        <taxon>Pseudomonadati</taxon>
        <taxon>Bacteroidota</taxon>
        <taxon>Chitinophagia</taxon>
        <taxon>Chitinophagales</taxon>
        <taxon>Chitinophagaceae</taxon>
        <taxon>Chitinophaga</taxon>
    </lineage>
</organism>
<name>A0A2P8G7T7_9BACT</name>